<evidence type="ECO:0000313" key="2">
    <source>
        <dbReference type="Proteomes" id="UP001165960"/>
    </source>
</evidence>
<dbReference type="Proteomes" id="UP001165960">
    <property type="component" value="Unassembled WGS sequence"/>
</dbReference>
<protein>
    <submittedName>
        <fullName evidence="1">Uncharacterized protein</fullName>
    </submittedName>
</protein>
<name>A0ACC2U8E5_9FUNG</name>
<keyword evidence="2" id="KW-1185">Reference proteome</keyword>
<organism evidence="1 2">
    <name type="scientific">Entomophthora muscae</name>
    <dbReference type="NCBI Taxonomy" id="34485"/>
    <lineage>
        <taxon>Eukaryota</taxon>
        <taxon>Fungi</taxon>
        <taxon>Fungi incertae sedis</taxon>
        <taxon>Zoopagomycota</taxon>
        <taxon>Entomophthoromycotina</taxon>
        <taxon>Entomophthoromycetes</taxon>
        <taxon>Entomophthorales</taxon>
        <taxon>Entomophthoraceae</taxon>
        <taxon>Entomophthora</taxon>
    </lineage>
</organism>
<gene>
    <name evidence="1" type="ORF">DSO57_1037276</name>
</gene>
<proteinExistence type="predicted"/>
<sequence>MVSRDLHLISVPILLKVQTLYSVKNPEYKYFIQKNGSYIRGLIIKNIQEFNELRSFGLFLCEVFPNLRSISLDLNTHVDCNIESFVLQCLALKHLKHLSLLASGFRRSLLYPEDYSPDDEIYIVDPYAVLNPLLSKLESIYTSFWPKTLFAEIANSETMKTLYISTGFHQHTILDLVDLPRHKEVIFTNEYGPVISSTNATGQNWLHFTNSQAHFFVLLSHKDFSNPDSANQRIKIFPTLDHLEDHADLDRLIDMKAANHCTVVDIYNAGMDLEIFDGVQDIPSLELVFRQNMCDLALDESKFQTKKLSLVVVDDEPSEFFEWVLYAFPRLKHFFVHNEFPDEMIPFDNFFPCLTHFYSSVEQSPLFWEELIDKSPKIVYLHTDTEPENFLMLKEKNPNLQIMPFEEIFGAPRDFNDVSGFNKSLYL</sequence>
<dbReference type="EMBL" id="QTSX02001102">
    <property type="protein sequence ID" value="KAJ9083182.1"/>
    <property type="molecule type" value="Genomic_DNA"/>
</dbReference>
<accession>A0ACC2U8E5</accession>
<reference evidence="1" key="1">
    <citation type="submission" date="2022-04" db="EMBL/GenBank/DDBJ databases">
        <title>Genome of the entomopathogenic fungus Entomophthora muscae.</title>
        <authorList>
            <person name="Elya C."/>
            <person name="Lovett B.R."/>
            <person name="Lee E."/>
            <person name="Macias A.M."/>
            <person name="Hajek A.E."/>
            <person name="De Bivort B.L."/>
            <person name="Kasson M.T."/>
            <person name="De Fine Licht H.H."/>
            <person name="Stajich J.E."/>
        </authorList>
    </citation>
    <scope>NUCLEOTIDE SEQUENCE</scope>
    <source>
        <strain evidence="1">Berkeley</strain>
    </source>
</reference>
<evidence type="ECO:0000313" key="1">
    <source>
        <dbReference type="EMBL" id="KAJ9083182.1"/>
    </source>
</evidence>
<comment type="caution">
    <text evidence="1">The sequence shown here is derived from an EMBL/GenBank/DDBJ whole genome shotgun (WGS) entry which is preliminary data.</text>
</comment>